<evidence type="ECO:0000313" key="2">
    <source>
        <dbReference type="EMBL" id="KAF2209659.1"/>
    </source>
</evidence>
<dbReference type="AlphaFoldDB" id="A0A6A6F882"/>
<sequence>MHLEVRDEASVLASTLIRPSGSATATGNIQVATETATTLPRPFDSNLGNNFTTRSCPTFFERFLNDQAFASCLPLSLLLQTSSGFFTASRSLVRLTTIIDSTCNVDFPNCSALMASYAQQVKQTANCGSDLAMGNPFVVQAYNGFLAYDTLYHAGCLDDSTGQYCYANAVTNASSPTSSYIYYLPLGVELPGGSRPACTTCLQNTMAIFAQAASNRTQPLNGDYQSAASQMQMNCGPAFVQATVQSSGTGSARFTLPPWASLVTVVTLLLSCVG</sequence>
<dbReference type="Pfam" id="PF24855">
    <property type="entry name" value="DUF7729"/>
    <property type="match status" value="1"/>
</dbReference>
<dbReference type="PANTHER" id="PTHR39460:SF1">
    <property type="entry name" value="C6 TRANSCRIPTION FACTOR"/>
    <property type="match status" value="1"/>
</dbReference>
<evidence type="ECO:0000313" key="3">
    <source>
        <dbReference type="Proteomes" id="UP000799539"/>
    </source>
</evidence>
<protein>
    <recommendedName>
        <fullName evidence="1">DUF7729 domain-containing protein</fullName>
    </recommendedName>
</protein>
<dbReference type="Proteomes" id="UP000799539">
    <property type="component" value="Unassembled WGS sequence"/>
</dbReference>
<dbReference type="OrthoDB" id="2564812at2759"/>
<reference evidence="2" key="1">
    <citation type="journal article" date="2020" name="Stud. Mycol.">
        <title>101 Dothideomycetes genomes: a test case for predicting lifestyles and emergence of pathogens.</title>
        <authorList>
            <person name="Haridas S."/>
            <person name="Albert R."/>
            <person name="Binder M."/>
            <person name="Bloem J."/>
            <person name="Labutti K."/>
            <person name="Salamov A."/>
            <person name="Andreopoulos B."/>
            <person name="Baker S."/>
            <person name="Barry K."/>
            <person name="Bills G."/>
            <person name="Bluhm B."/>
            <person name="Cannon C."/>
            <person name="Castanera R."/>
            <person name="Culley D."/>
            <person name="Daum C."/>
            <person name="Ezra D."/>
            <person name="Gonzalez J."/>
            <person name="Henrissat B."/>
            <person name="Kuo A."/>
            <person name="Liang C."/>
            <person name="Lipzen A."/>
            <person name="Lutzoni F."/>
            <person name="Magnuson J."/>
            <person name="Mondo S."/>
            <person name="Nolan M."/>
            <person name="Ohm R."/>
            <person name="Pangilinan J."/>
            <person name="Park H.-J."/>
            <person name="Ramirez L."/>
            <person name="Alfaro M."/>
            <person name="Sun H."/>
            <person name="Tritt A."/>
            <person name="Yoshinaga Y."/>
            <person name="Zwiers L.-H."/>
            <person name="Turgeon B."/>
            <person name="Goodwin S."/>
            <person name="Spatafora J."/>
            <person name="Crous P."/>
            <person name="Grigoriev I."/>
        </authorList>
    </citation>
    <scope>NUCLEOTIDE SEQUENCE</scope>
    <source>
        <strain evidence="2">SCOH1-5</strain>
    </source>
</reference>
<keyword evidence="3" id="KW-1185">Reference proteome</keyword>
<dbReference type="PANTHER" id="PTHR39460">
    <property type="entry name" value="EXPRESSED PROTEIN"/>
    <property type="match status" value="1"/>
</dbReference>
<evidence type="ECO:0000259" key="1">
    <source>
        <dbReference type="Pfam" id="PF24855"/>
    </source>
</evidence>
<proteinExistence type="predicted"/>
<dbReference type="EMBL" id="ML992685">
    <property type="protein sequence ID" value="KAF2209659.1"/>
    <property type="molecule type" value="Genomic_DNA"/>
</dbReference>
<dbReference type="InterPro" id="IPR056146">
    <property type="entry name" value="DUF7729"/>
</dbReference>
<organism evidence="2 3">
    <name type="scientific">Cercospora zeae-maydis SCOH1-5</name>
    <dbReference type="NCBI Taxonomy" id="717836"/>
    <lineage>
        <taxon>Eukaryota</taxon>
        <taxon>Fungi</taxon>
        <taxon>Dikarya</taxon>
        <taxon>Ascomycota</taxon>
        <taxon>Pezizomycotina</taxon>
        <taxon>Dothideomycetes</taxon>
        <taxon>Dothideomycetidae</taxon>
        <taxon>Mycosphaerellales</taxon>
        <taxon>Mycosphaerellaceae</taxon>
        <taxon>Cercospora</taxon>
    </lineage>
</organism>
<accession>A0A6A6F882</accession>
<name>A0A6A6F882_9PEZI</name>
<feature type="domain" description="DUF7729" evidence="1">
    <location>
        <begin position="39"/>
        <end position="244"/>
    </location>
</feature>
<gene>
    <name evidence="2" type="ORF">CERZMDRAFT_46480</name>
</gene>